<protein>
    <recommendedName>
        <fullName evidence="3">Cytochrome c domain-containing protein</fullName>
    </recommendedName>
</protein>
<keyword evidence="2" id="KW-1185">Reference proteome</keyword>
<dbReference type="EMBL" id="CP001769">
    <property type="protein sequence ID" value="ADB40580.1"/>
    <property type="molecule type" value="Genomic_DNA"/>
</dbReference>
<accession>D2QNP4</accession>
<evidence type="ECO:0000313" key="2">
    <source>
        <dbReference type="Proteomes" id="UP000002028"/>
    </source>
</evidence>
<evidence type="ECO:0008006" key="3">
    <source>
        <dbReference type="Google" id="ProtNLM"/>
    </source>
</evidence>
<dbReference type="STRING" id="504472.Slin_4602"/>
<gene>
    <name evidence="1" type="ordered locus">Slin_4602</name>
</gene>
<evidence type="ECO:0000313" key="1">
    <source>
        <dbReference type="EMBL" id="ADB40580.1"/>
    </source>
</evidence>
<sequence>MNTLLTWYRHTIWMGIVLNLGLLLQNGSPTNKQVSVQGIEKYLLTINDEAEHTLPVELVRRQIGYRSVEPTCTFCHDGAFKGRNLSTNRPKVLTYSPTQMSGLEASQRSSYDCAASKRSGSDTLMRYIDPLPDRSSTGHMVYKHLTIPFAKTALLKQQQTYAWQK</sequence>
<proteinExistence type="predicted"/>
<reference evidence="1 2" key="1">
    <citation type="journal article" date="2010" name="Stand. Genomic Sci.">
        <title>Complete genome sequence of Spirosoma linguale type strain (1).</title>
        <authorList>
            <person name="Lail K."/>
            <person name="Sikorski J."/>
            <person name="Saunders E."/>
            <person name="Lapidus A."/>
            <person name="Glavina Del Rio T."/>
            <person name="Copeland A."/>
            <person name="Tice H."/>
            <person name="Cheng J.-F."/>
            <person name="Lucas S."/>
            <person name="Nolan M."/>
            <person name="Bruce D."/>
            <person name="Goodwin L."/>
            <person name="Pitluck S."/>
            <person name="Ivanova N."/>
            <person name="Mavromatis K."/>
            <person name="Ovchinnikova G."/>
            <person name="Pati A."/>
            <person name="Chen A."/>
            <person name="Palaniappan K."/>
            <person name="Land M."/>
            <person name="Hauser L."/>
            <person name="Chang Y.-J."/>
            <person name="Jeffries C.D."/>
            <person name="Chain P."/>
            <person name="Brettin T."/>
            <person name="Detter J.C."/>
            <person name="Schuetze A."/>
            <person name="Rohde M."/>
            <person name="Tindall B.J."/>
            <person name="Goeker M."/>
            <person name="Bristow J."/>
            <person name="Eisen J.A."/>
            <person name="Markowitz V."/>
            <person name="Hugenholtz P."/>
            <person name="Kyrpides N.C."/>
            <person name="Klenk H.-P."/>
            <person name="Chen F."/>
        </authorList>
    </citation>
    <scope>NUCLEOTIDE SEQUENCE [LARGE SCALE GENOMIC DNA]</scope>
    <source>
        <strain evidence="2">ATCC 33905 / DSM 74 / LMG 10896 / Claus 1</strain>
    </source>
</reference>
<dbReference type="eggNOG" id="COG1858">
    <property type="taxonomic scope" value="Bacteria"/>
</dbReference>
<dbReference type="RefSeq" id="WP_012929084.1">
    <property type="nucleotide sequence ID" value="NC_013730.1"/>
</dbReference>
<name>D2QNP4_SPILD</name>
<dbReference type="HOGENOM" id="CLU_1609753_0_0_10"/>
<organism evidence="1 2">
    <name type="scientific">Spirosoma linguale (strain ATCC 33905 / DSM 74 / LMG 10896 / Claus 1)</name>
    <dbReference type="NCBI Taxonomy" id="504472"/>
    <lineage>
        <taxon>Bacteria</taxon>
        <taxon>Pseudomonadati</taxon>
        <taxon>Bacteroidota</taxon>
        <taxon>Cytophagia</taxon>
        <taxon>Cytophagales</taxon>
        <taxon>Cytophagaceae</taxon>
        <taxon>Spirosoma</taxon>
    </lineage>
</organism>
<dbReference type="AlphaFoldDB" id="D2QNP4"/>
<dbReference type="KEGG" id="sli:Slin_4602"/>
<dbReference type="Proteomes" id="UP000002028">
    <property type="component" value="Chromosome"/>
</dbReference>